<feature type="transmembrane region" description="Helical" evidence="1">
    <location>
        <begin position="199"/>
        <end position="220"/>
    </location>
</feature>
<protein>
    <submittedName>
        <fullName evidence="2">Uncharacterized protein</fullName>
    </submittedName>
</protein>
<sequence>MSTVSISYNSLSNASNEAKHVAKRLDDYADAINKSVYKKLNNYNGPRSSNISTASNHISSKISELRSQSEQYEKYATSLTNLEKECRSTDKSVRSKVSTLTATFKQNHGISNSKIQNTVSYFFTSIGNSTAFGRWLGDGDDLSDAADDYFKQKIKDWYNYEGGEDLIKGTLVGLLDIAIGVVAVVALVASVVITGGASLALIAGAIAGIIGASNGVMNVINEFRAYSATQNDDPATGKRRSSENSIQDTLRTETDSQLLHNIATGIDVVNVVCSVVSIASSFGDLLKKGIKWTTGCAEGIKDIKLQKLLDLDIWKAFGGKLKTSFVKGWTEATTAFKRQDLSYFHGALKDFGSSFLSNAKSRFTDFSEDPFKTTKTILEAGKNLVSDGLNLGNIGKVIALPCIPIAKLPVSTDGISVDDFYSIYDDISSKVIGSSLFSNDSSINADVLNKLSSKSQINISIPNIHLPEVNFNIPKTMIA</sequence>
<dbReference type="AlphaFoldDB" id="A0A9W6DC92"/>
<name>A0A9W6DC92_9CLOT</name>
<evidence type="ECO:0000313" key="2">
    <source>
        <dbReference type="EMBL" id="GKU27255.1"/>
    </source>
</evidence>
<evidence type="ECO:0000313" key="3">
    <source>
        <dbReference type="Proteomes" id="UP001057868"/>
    </source>
</evidence>
<dbReference type="RefSeq" id="WP_261854123.1">
    <property type="nucleotide sequence ID" value="NZ_BQXY01000010.1"/>
</dbReference>
<keyword evidence="1" id="KW-0812">Transmembrane</keyword>
<keyword evidence="1" id="KW-1133">Transmembrane helix</keyword>
<organism evidence="2 3">
    <name type="scientific">Clostridium folliculivorans</name>
    <dbReference type="NCBI Taxonomy" id="2886038"/>
    <lineage>
        <taxon>Bacteria</taxon>
        <taxon>Bacillati</taxon>
        <taxon>Bacillota</taxon>
        <taxon>Clostridia</taxon>
        <taxon>Eubacteriales</taxon>
        <taxon>Clostridiaceae</taxon>
        <taxon>Clostridium</taxon>
    </lineage>
</organism>
<feature type="transmembrane region" description="Helical" evidence="1">
    <location>
        <begin position="171"/>
        <end position="193"/>
    </location>
</feature>
<reference evidence="2" key="1">
    <citation type="journal article" date="2023" name="Int. J. Syst. Evol. Microbiol.">
        <title>&lt;i&gt;Clostridium folliculivorans&lt;/i&gt; sp. nov., isolated from soil samples of an organic paddy in Japan.</title>
        <authorList>
            <person name="Tazawa J."/>
            <person name="Kobayashi H."/>
            <person name="Tanizawa Y."/>
            <person name="Uchino A."/>
            <person name="Tanaka F."/>
            <person name="Urashima Y."/>
            <person name="Miura S."/>
            <person name="Sakamoto M."/>
            <person name="Ohkuma M."/>
            <person name="Tohno M."/>
        </authorList>
    </citation>
    <scope>NUCLEOTIDE SEQUENCE</scope>
    <source>
        <strain evidence="2">D1-1</strain>
    </source>
</reference>
<comment type="caution">
    <text evidence="2">The sequence shown here is derived from an EMBL/GenBank/DDBJ whole genome shotgun (WGS) entry which is preliminary data.</text>
</comment>
<proteinExistence type="predicted"/>
<gene>
    <name evidence="2" type="ORF">CFOLD11_40820</name>
</gene>
<dbReference type="Proteomes" id="UP001057868">
    <property type="component" value="Unassembled WGS sequence"/>
</dbReference>
<dbReference type="EMBL" id="BQXY01000010">
    <property type="protein sequence ID" value="GKU27255.1"/>
    <property type="molecule type" value="Genomic_DNA"/>
</dbReference>
<keyword evidence="3" id="KW-1185">Reference proteome</keyword>
<accession>A0A9W6DC92</accession>
<evidence type="ECO:0000256" key="1">
    <source>
        <dbReference type="SAM" id="Phobius"/>
    </source>
</evidence>
<keyword evidence="1" id="KW-0472">Membrane</keyword>